<organism evidence="1 2">
    <name type="scientific">Veillonella parvula</name>
    <name type="common">Staphylococcus parvulus</name>
    <dbReference type="NCBI Taxonomy" id="29466"/>
    <lineage>
        <taxon>Bacteria</taxon>
        <taxon>Bacillati</taxon>
        <taxon>Bacillota</taxon>
        <taxon>Negativicutes</taxon>
        <taxon>Veillonellales</taxon>
        <taxon>Veillonellaceae</taxon>
        <taxon>Veillonella</taxon>
    </lineage>
</organism>
<dbReference type="InterPro" id="IPR011990">
    <property type="entry name" value="TPR-like_helical_dom_sf"/>
</dbReference>
<sequence>MKLAIREYWQNLKTEYKTNYKVSIFSDYNVLKEYAERFGTYLHGLMHEHPHDVDVVCALATVEQVLRHEENSIQLLEEFLRKYIEELSDTEKARVYTNLAFYYNDEGNIKEYDYLYAAVKLNSPYIETYRGLALYHFSAYREKGSAEDLKKSLRAFERGIIVSNDYEMNFGYAVCLFELKQYEKAKVIFEELLKSYPNRMRLLVCIAYCDVYLGNKKQALDCLKQIKLGGDVAYHLSNDEVFELDIIDAYYILDEYGLFLDECEKAKSDCDLSDGPYYFGLWTMKQHDMFDREVDKQRNELLACIENAKIDEDFDSEEEKQDYIKSWEDDLENLNLLEHKIKDENYKPMVELKLWPIYGCYLIDCLTHNL</sequence>
<dbReference type="EMBL" id="JAGZMU010000002">
    <property type="protein sequence ID" value="MBS4892982.1"/>
    <property type="molecule type" value="Genomic_DNA"/>
</dbReference>
<dbReference type="SUPFAM" id="SSF48452">
    <property type="entry name" value="TPR-like"/>
    <property type="match status" value="1"/>
</dbReference>
<evidence type="ECO:0000313" key="2">
    <source>
        <dbReference type="Proteomes" id="UP000778864"/>
    </source>
</evidence>
<protein>
    <submittedName>
        <fullName evidence="1">Tetratricopeptide repeat protein</fullName>
    </submittedName>
</protein>
<dbReference type="Pfam" id="PF12895">
    <property type="entry name" value="ANAPC3"/>
    <property type="match status" value="1"/>
</dbReference>
<dbReference type="AlphaFoldDB" id="A0A413EDR0"/>
<reference evidence="1" key="1">
    <citation type="submission" date="2021-02" db="EMBL/GenBank/DDBJ databases">
        <title>Infant gut strain persistence is associated with maternal origin, phylogeny, and functional potential including surface adhesion and iron acquisition.</title>
        <authorList>
            <person name="Lou Y.C."/>
        </authorList>
    </citation>
    <scope>NUCLEOTIDE SEQUENCE</scope>
    <source>
        <strain evidence="1">L3_108_031G1_dasL3_108_031G1_concoct_20</strain>
    </source>
</reference>
<comment type="caution">
    <text evidence="1">The sequence shown here is derived from an EMBL/GenBank/DDBJ whole genome shotgun (WGS) entry which is preliminary data.</text>
</comment>
<dbReference type="RefSeq" id="WP_004697854.1">
    <property type="nucleotide sequence ID" value="NZ_CAUORF010000014.1"/>
</dbReference>
<gene>
    <name evidence="1" type="ORF">KHZ90_04305</name>
</gene>
<dbReference type="Proteomes" id="UP000778864">
    <property type="component" value="Unassembled WGS sequence"/>
</dbReference>
<evidence type="ECO:0000313" key="1">
    <source>
        <dbReference type="EMBL" id="MBS4892982.1"/>
    </source>
</evidence>
<name>A0A413EDR0_VEIPA</name>
<dbReference type="Gene3D" id="1.25.40.10">
    <property type="entry name" value="Tetratricopeptide repeat domain"/>
    <property type="match status" value="1"/>
</dbReference>
<proteinExistence type="predicted"/>
<accession>A0A413EDR0</accession>